<accession>A0A2T5MDY3</accession>
<dbReference type="PROSITE" id="PS00409">
    <property type="entry name" value="PROKAR_NTER_METHYL"/>
    <property type="match status" value="1"/>
</dbReference>
<dbReference type="InterPro" id="IPR045584">
    <property type="entry name" value="Pilin-like"/>
</dbReference>
<keyword evidence="4" id="KW-0472">Membrane</keyword>
<dbReference type="Pfam" id="PF07963">
    <property type="entry name" value="N_methyl"/>
    <property type="match status" value="1"/>
</dbReference>
<protein>
    <submittedName>
        <fullName evidence="5">Prepilin-type cleavage/methylation domain-containing protein</fullName>
    </submittedName>
</protein>
<evidence type="ECO:0000256" key="1">
    <source>
        <dbReference type="ARBA" id="ARBA00005233"/>
    </source>
</evidence>
<dbReference type="AlphaFoldDB" id="A0A2T5MDY3"/>
<keyword evidence="4" id="KW-0812">Transmembrane</keyword>
<comment type="caution">
    <text evidence="5">The sequence shown here is derived from an EMBL/GenBank/DDBJ whole genome shotgun (WGS) entry which is preliminary data.</text>
</comment>
<organism evidence="5 6">
    <name type="scientific">Stenotrophobium rhamnosiphilum</name>
    <dbReference type="NCBI Taxonomy" id="2029166"/>
    <lineage>
        <taxon>Bacteria</taxon>
        <taxon>Pseudomonadati</taxon>
        <taxon>Pseudomonadota</taxon>
        <taxon>Gammaproteobacteria</taxon>
        <taxon>Nevskiales</taxon>
        <taxon>Nevskiaceae</taxon>
        <taxon>Stenotrophobium</taxon>
    </lineage>
</organism>
<sequence length="146" mass="15254">MKKNMQKGFTLIELMIVIAIIGILAAIAIPAYQDYVIRSQVSEALSLADGSKTAVAEFYSNTGELPGNNESAGLAPPLSITGNYVTQVDATGGVIAVTLGNKVNKAVKDKILSLSAITTSAGSTQWTCKSADIANKYLPTNCRSAN</sequence>
<dbReference type="GO" id="GO:0044096">
    <property type="term" value="C:type IV pilus"/>
    <property type="evidence" value="ECO:0007669"/>
    <property type="project" value="TreeGrafter"/>
</dbReference>
<dbReference type="Gene3D" id="3.30.700.10">
    <property type="entry name" value="Glycoprotein, Type 4 Pilin"/>
    <property type="match status" value="1"/>
</dbReference>
<comment type="similarity">
    <text evidence="1 3">Belongs to the N-Me-Phe pilin family.</text>
</comment>
<evidence type="ECO:0000256" key="4">
    <source>
        <dbReference type="SAM" id="Phobius"/>
    </source>
</evidence>
<dbReference type="OrthoDB" id="5767514at2"/>
<keyword evidence="4" id="KW-1133">Transmembrane helix</keyword>
<feature type="transmembrane region" description="Helical" evidence="4">
    <location>
        <begin position="12"/>
        <end position="32"/>
    </location>
</feature>
<dbReference type="Pfam" id="PF00114">
    <property type="entry name" value="Pilin"/>
    <property type="match status" value="1"/>
</dbReference>
<reference evidence="5 6" key="1">
    <citation type="submission" date="2018-04" db="EMBL/GenBank/DDBJ databases">
        <title>Novel species isolated from glacier.</title>
        <authorList>
            <person name="Liu Q."/>
            <person name="Xin Y.-H."/>
        </authorList>
    </citation>
    <scope>NUCLEOTIDE SEQUENCE [LARGE SCALE GENOMIC DNA]</scope>
    <source>
        <strain evidence="5 6">GT1R17</strain>
    </source>
</reference>
<dbReference type="PANTHER" id="PTHR30093">
    <property type="entry name" value="GENERAL SECRETION PATHWAY PROTEIN G"/>
    <property type="match status" value="1"/>
</dbReference>
<gene>
    <name evidence="5" type="ORF">CJD38_14285</name>
</gene>
<evidence type="ECO:0000313" key="5">
    <source>
        <dbReference type="EMBL" id="PTU30785.1"/>
    </source>
</evidence>
<dbReference type="PANTHER" id="PTHR30093:SF34">
    <property type="entry name" value="PREPILIN PEPTIDASE-DEPENDENT PROTEIN D"/>
    <property type="match status" value="1"/>
</dbReference>
<keyword evidence="6" id="KW-1185">Reference proteome</keyword>
<dbReference type="GO" id="GO:0007155">
    <property type="term" value="P:cell adhesion"/>
    <property type="evidence" value="ECO:0007669"/>
    <property type="project" value="InterPro"/>
</dbReference>
<dbReference type="RefSeq" id="WP_107941035.1">
    <property type="nucleotide sequence ID" value="NZ_QANS01000005.1"/>
</dbReference>
<name>A0A2T5MDY3_9GAMM</name>
<evidence type="ECO:0000256" key="2">
    <source>
        <dbReference type="ARBA" id="ARBA00022481"/>
    </source>
</evidence>
<proteinExistence type="inferred from homology"/>
<dbReference type="Proteomes" id="UP000244248">
    <property type="component" value="Unassembled WGS sequence"/>
</dbReference>
<dbReference type="SUPFAM" id="SSF54523">
    <property type="entry name" value="Pili subunits"/>
    <property type="match status" value="1"/>
</dbReference>
<dbReference type="EMBL" id="QANS01000005">
    <property type="protein sequence ID" value="PTU30785.1"/>
    <property type="molecule type" value="Genomic_DNA"/>
</dbReference>
<keyword evidence="3" id="KW-0281">Fimbrium</keyword>
<dbReference type="InterPro" id="IPR012902">
    <property type="entry name" value="N_methyl_site"/>
</dbReference>
<evidence type="ECO:0000313" key="6">
    <source>
        <dbReference type="Proteomes" id="UP000244248"/>
    </source>
</evidence>
<dbReference type="NCBIfam" id="TIGR02532">
    <property type="entry name" value="IV_pilin_GFxxxE"/>
    <property type="match status" value="1"/>
</dbReference>
<evidence type="ECO:0000256" key="3">
    <source>
        <dbReference type="RuleBase" id="RU000389"/>
    </source>
</evidence>
<dbReference type="InterPro" id="IPR001082">
    <property type="entry name" value="Pilin"/>
</dbReference>
<dbReference type="GO" id="GO:0043107">
    <property type="term" value="P:type IV pilus-dependent motility"/>
    <property type="evidence" value="ECO:0007669"/>
    <property type="project" value="TreeGrafter"/>
</dbReference>
<keyword evidence="2" id="KW-0488">Methylation</keyword>